<dbReference type="CDD" id="cd00761">
    <property type="entry name" value="Glyco_tranf_GTA_type"/>
    <property type="match status" value="1"/>
</dbReference>
<gene>
    <name evidence="2" type="ORF">DYH56_09285</name>
</gene>
<evidence type="ECO:0000313" key="3">
    <source>
        <dbReference type="Proteomes" id="UP000263486"/>
    </source>
</evidence>
<evidence type="ECO:0000259" key="1">
    <source>
        <dbReference type="Pfam" id="PF00535"/>
    </source>
</evidence>
<sequence>MLIKEEILMMVTVLMPVYNAGEFLREAMDSILNQTYEEFEFLIINDGSTDSSVNIIESYEDERIKLVHNTENMGLIKTLNKGIEIARGKYIVRMDADDIAETNRIETQVNFMESNDDVAVAGSNGVIFLSDKPMIKKPTDFPIRYTEIRCRLLFESPIMHPAVIMRKNVLLENNYRYRDEYKDTEDYGLWVEIAKDHKIVNIPKKLLRYRIVSSSMTNQALKKMSDRIRVMKKIYILGLDYLGVEYSEDELDIHAEIALSSTLKHFQYTKRSVEKWLHKLIAANNFIGRYKSEIFNREIAEQYFNVCVYNGTYVDYKNSKFANYNPKSFFTYMKLKSAVRIKQMVR</sequence>
<dbReference type="PANTHER" id="PTHR22916:SF3">
    <property type="entry name" value="UDP-GLCNAC:BETAGAL BETA-1,3-N-ACETYLGLUCOSAMINYLTRANSFERASE-LIKE PROTEIN 1"/>
    <property type="match status" value="1"/>
</dbReference>
<evidence type="ECO:0000313" key="2">
    <source>
        <dbReference type="EMBL" id="REI40850.1"/>
    </source>
</evidence>
<accession>A0ABX9KGC3</accession>
<protein>
    <submittedName>
        <fullName evidence="2">Glycosyltransferase</fullName>
    </submittedName>
</protein>
<dbReference type="Pfam" id="PF00535">
    <property type="entry name" value="Glycos_transf_2"/>
    <property type="match status" value="1"/>
</dbReference>
<organism evidence="2 3">
    <name type="scientific">Psychrilyobacter piezotolerans</name>
    <dbReference type="NCBI Taxonomy" id="2293438"/>
    <lineage>
        <taxon>Bacteria</taxon>
        <taxon>Fusobacteriati</taxon>
        <taxon>Fusobacteriota</taxon>
        <taxon>Fusobacteriia</taxon>
        <taxon>Fusobacteriales</taxon>
        <taxon>Fusobacteriaceae</taxon>
        <taxon>Psychrilyobacter</taxon>
    </lineage>
</organism>
<dbReference type="Proteomes" id="UP000263486">
    <property type="component" value="Unassembled WGS sequence"/>
</dbReference>
<comment type="caution">
    <text evidence="2">The sequence shown here is derived from an EMBL/GenBank/DDBJ whole genome shotgun (WGS) entry which is preliminary data.</text>
</comment>
<name>A0ABX9KGC3_9FUSO</name>
<dbReference type="SUPFAM" id="SSF53448">
    <property type="entry name" value="Nucleotide-diphospho-sugar transferases"/>
    <property type="match status" value="1"/>
</dbReference>
<proteinExistence type="predicted"/>
<dbReference type="InterPro" id="IPR029044">
    <property type="entry name" value="Nucleotide-diphossugar_trans"/>
</dbReference>
<keyword evidence="3" id="KW-1185">Reference proteome</keyword>
<feature type="domain" description="Glycosyltransferase 2-like" evidence="1">
    <location>
        <begin position="12"/>
        <end position="166"/>
    </location>
</feature>
<dbReference type="InterPro" id="IPR001173">
    <property type="entry name" value="Glyco_trans_2-like"/>
</dbReference>
<dbReference type="PANTHER" id="PTHR22916">
    <property type="entry name" value="GLYCOSYLTRANSFERASE"/>
    <property type="match status" value="1"/>
</dbReference>
<dbReference type="EMBL" id="QUAJ01000015">
    <property type="protein sequence ID" value="REI40850.1"/>
    <property type="molecule type" value="Genomic_DNA"/>
</dbReference>
<dbReference type="Gene3D" id="3.90.550.10">
    <property type="entry name" value="Spore Coat Polysaccharide Biosynthesis Protein SpsA, Chain A"/>
    <property type="match status" value="1"/>
</dbReference>
<reference evidence="2 3" key="1">
    <citation type="submission" date="2018-08" db="EMBL/GenBank/DDBJ databases">
        <title>Draft genome sequence of Psychrilyobacter sp. strain SD5 isolated from Black Sea water.</title>
        <authorList>
            <person name="Yadav S."/>
            <person name="Villanueva L."/>
            <person name="Damste J.S.S."/>
        </authorList>
    </citation>
    <scope>NUCLEOTIDE SEQUENCE [LARGE SCALE GENOMIC DNA]</scope>
    <source>
        <strain evidence="2 3">SD5</strain>
    </source>
</reference>